<keyword evidence="3 8" id="KW-0378">Hydrolase</keyword>
<keyword evidence="4 8" id="KW-0326">Glycosidase</keyword>
<feature type="domain" description="BT1760-like C-terminal" evidence="7">
    <location>
        <begin position="350"/>
        <end position="525"/>
    </location>
</feature>
<name>A0A174E959_9BACE</name>
<dbReference type="SUPFAM" id="SSF75005">
    <property type="entry name" value="Arabinanase/levansucrase/invertase"/>
    <property type="match status" value="1"/>
</dbReference>
<evidence type="ECO:0000256" key="3">
    <source>
        <dbReference type="ARBA" id="ARBA00022801"/>
    </source>
</evidence>
<dbReference type="InterPro" id="IPR013148">
    <property type="entry name" value="Glyco_hydro_32_N"/>
</dbReference>
<evidence type="ECO:0000256" key="5">
    <source>
        <dbReference type="SAM" id="SignalP"/>
    </source>
</evidence>
<dbReference type="EMBL" id="CYZH01000008">
    <property type="protein sequence ID" value="CUO34201.1"/>
    <property type="molecule type" value="Genomic_DNA"/>
</dbReference>
<keyword evidence="5" id="KW-0732">Signal</keyword>
<evidence type="ECO:0000313" key="8">
    <source>
        <dbReference type="EMBL" id="CUO34201.1"/>
    </source>
</evidence>
<sequence length="529" mass="59749">MKTMILMASILCLSISFAACSDDNSPVITDKNLNETTTFFSSTESNNYTTYYKPYVGYVGDPMPFFDPVSKEFRILYLQDDRDGNSTIYHPIHELATTDVANYISFREAIPCGTAVEDDPAIGTGSTVYDEATKTYYTYYTGHKATEPREVILLATSKDCKIWTKDPSFRLSAPIEAGYDKNEFRDPYVFYDATAQCYRMLVSALKNGDGYIIEFTSTNLHDWDLKPEPFFNNIWGRFYECPDVFQMGSYWYMVYSSQGTKNEPAVVQYFYAQTLEELKGIAVENGQFPTFVPHEGWLDGVSFYAGKTAGDDTNRYLWGWCPTREGQKTTGTKSWAGALVAHRLIQNGDGTLSLDVPQAISAKYSQSVTLAEKTKVGDVTVNTSSYTLKANSFVRFARLRSRNKITMTATIPEENEAVFGLSFVDCSDKAEKARIFIEDKYNFLKLKEVEVNEKTGEWNDAGAITERAITPAADNVYHIEVYTEESVCVVYINGRYAFTNRIYDLAKNPWAIFCTEGEVTVSDIKLSTY</sequence>
<feature type="domain" description="Glycosyl hydrolase family 32 N-terminal" evidence="6">
    <location>
        <begin position="95"/>
        <end position="347"/>
    </location>
</feature>
<dbReference type="AlphaFoldDB" id="A0A174E959"/>
<proteinExistence type="inferred from homology"/>
<dbReference type="Proteomes" id="UP000095517">
    <property type="component" value="Unassembled WGS sequence"/>
</dbReference>
<accession>A0A174E959</accession>
<dbReference type="PANTHER" id="PTHR43101:SF1">
    <property type="entry name" value="BETA-FRUCTOSIDASE"/>
    <property type="match status" value="1"/>
</dbReference>
<organism evidence="8 9">
    <name type="scientific">Bacteroides finegoldii</name>
    <dbReference type="NCBI Taxonomy" id="338188"/>
    <lineage>
        <taxon>Bacteria</taxon>
        <taxon>Pseudomonadati</taxon>
        <taxon>Bacteroidota</taxon>
        <taxon>Bacteroidia</taxon>
        <taxon>Bacteroidales</taxon>
        <taxon>Bacteroidaceae</taxon>
        <taxon>Bacteroides</taxon>
    </lineage>
</organism>
<evidence type="ECO:0000259" key="7">
    <source>
        <dbReference type="Pfam" id="PF16346"/>
    </source>
</evidence>
<dbReference type="RefSeq" id="WP_055278949.1">
    <property type="nucleotide sequence ID" value="NZ_CABIXA010000008.1"/>
</dbReference>
<comment type="similarity">
    <text evidence="1">Belongs to the glycosyl hydrolase 32 family.</text>
</comment>
<dbReference type="Gene3D" id="2.115.10.20">
    <property type="entry name" value="Glycosyl hydrolase domain, family 43"/>
    <property type="match status" value="1"/>
</dbReference>
<evidence type="ECO:0000256" key="2">
    <source>
        <dbReference type="ARBA" id="ARBA00012758"/>
    </source>
</evidence>
<dbReference type="Pfam" id="PF16346">
    <property type="entry name" value="GH32_BT1760-like_C"/>
    <property type="match status" value="1"/>
</dbReference>
<dbReference type="GO" id="GO:0004564">
    <property type="term" value="F:beta-fructofuranosidase activity"/>
    <property type="evidence" value="ECO:0007669"/>
    <property type="project" value="UniProtKB-EC"/>
</dbReference>
<dbReference type="InterPro" id="IPR032507">
    <property type="entry name" value="BT1760-like_C"/>
</dbReference>
<dbReference type="CDD" id="cd08995">
    <property type="entry name" value="GH32_EcAec43-like"/>
    <property type="match status" value="1"/>
</dbReference>
<dbReference type="Pfam" id="PF00251">
    <property type="entry name" value="Glyco_hydro_32N"/>
    <property type="match status" value="1"/>
</dbReference>
<dbReference type="GO" id="GO:0005975">
    <property type="term" value="P:carbohydrate metabolic process"/>
    <property type="evidence" value="ECO:0007669"/>
    <property type="project" value="InterPro"/>
</dbReference>
<dbReference type="STRING" id="338188.ERS852397_01833"/>
<dbReference type="PANTHER" id="PTHR43101">
    <property type="entry name" value="BETA-FRUCTOSIDASE"/>
    <property type="match status" value="1"/>
</dbReference>
<dbReference type="Gene3D" id="2.60.120.560">
    <property type="entry name" value="Exo-inulinase, domain 1"/>
    <property type="match status" value="1"/>
</dbReference>
<evidence type="ECO:0000259" key="6">
    <source>
        <dbReference type="Pfam" id="PF00251"/>
    </source>
</evidence>
<dbReference type="InterPro" id="IPR001362">
    <property type="entry name" value="Glyco_hydro_32"/>
</dbReference>
<dbReference type="SMART" id="SM00640">
    <property type="entry name" value="Glyco_32"/>
    <property type="match status" value="1"/>
</dbReference>
<dbReference type="PROSITE" id="PS51257">
    <property type="entry name" value="PROKAR_LIPOPROTEIN"/>
    <property type="match status" value="1"/>
</dbReference>
<dbReference type="EC" id="3.2.1.26" evidence="2"/>
<feature type="signal peptide" evidence="5">
    <location>
        <begin position="1"/>
        <end position="18"/>
    </location>
</feature>
<reference evidence="8 9" key="1">
    <citation type="submission" date="2015-09" db="EMBL/GenBank/DDBJ databases">
        <authorList>
            <consortium name="Pathogen Informatics"/>
        </authorList>
    </citation>
    <scope>NUCLEOTIDE SEQUENCE [LARGE SCALE GENOMIC DNA]</scope>
    <source>
        <strain evidence="8 9">2789STDY5608840</strain>
    </source>
</reference>
<gene>
    <name evidence="8" type="primary">sacA</name>
    <name evidence="8" type="ORF">ERS852397_01833</name>
</gene>
<protein>
    <recommendedName>
        <fullName evidence="2">beta-fructofuranosidase</fullName>
        <ecNumber evidence="2">3.2.1.26</ecNumber>
    </recommendedName>
</protein>
<evidence type="ECO:0000256" key="1">
    <source>
        <dbReference type="ARBA" id="ARBA00009902"/>
    </source>
</evidence>
<feature type="chain" id="PRO_5008020522" description="beta-fructofuranosidase" evidence="5">
    <location>
        <begin position="19"/>
        <end position="529"/>
    </location>
</feature>
<evidence type="ECO:0000313" key="9">
    <source>
        <dbReference type="Proteomes" id="UP000095517"/>
    </source>
</evidence>
<dbReference type="InterPro" id="IPR051214">
    <property type="entry name" value="GH32_Enzymes"/>
</dbReference>
<evidence type="ECO:0000256" key="4">
    <source>
        <dbReference type="ARBA" id="ARBA00023295"/>
    </source>
</evidence>
<dbReference type="InterPro" id="IPR023296">
    <property type="entry name" value="Glyco_hydro_beta-prop_sf"/>
</dbReference>